<keyword evidence="1" id="KW-1185">Reference proteome</keyword>
<organism evidence="1 2">
    <name type="scientific">Haemonchus contortus</name>
    <name type="common">Barber pole worm</name>
    <dbReference type="NCBI Taxonomy" id="6289"/>
    <lineage>
        <taxon>Eukaryota</taxon>
        <taxon>Metazoa</taxon>
        <taxon>Ecdysozoa</taxon>
        <taxon>Nematoda</taxon>
        <taxon>Chromadorea</taxon>
        <taxon>Rhabditida</taxon>
        <taxon>Rhabditina</taxon>
        <taxon>Rhabditomorpha</taxon>
        <taxon>Strongyloidea</taxon>
        <taxon>Trichostrongylidae</taxon>
        <taxon>Haemonchus</taxon>
    </lineage>
</organism>
<dbReference type="WBParaSite" id="HCON_00161910-00001">
    <property type="protein sequence ID" value="HCON_00161910-00001"/>
    <property type="gene ID" value="HCON_00161910"/>
</dbReference>
<sequence length="95" mass="11232">ASHSTDSYITTRLQWKTTSYSRGAERRTNVARNRVFRRFLAMVLQFDEIPRELTVREKEVPKYGAWTTEEIQSDLKMVAIMFHDSILKNLLRVIL</sequence>
<proteinExistence type="predicted"/>
<dbReference type="AlphaFoldDB" id="A0A7I4Z1P2"/>
<dbReference type="Proteomes" id="UP000025227">
    <property type="component" value="Unplaced"/>
</dbReference>
<evidence type="ECO:0000313" key="1">
    <source>
        <dbReference type="Proteomes" id="UP000025227"/>
    </source>
</evidence>
<accession>A0A7I4Z1P2</accession>
<reference evidence="2" key="1">
    <citation type="submission" date="2020-12" db="UniProtKB">
        <authorList>
            <consortium name="WormBaseParasite"/>
        </authorList>
    </citation>
    <scope>IDENTIFICATION</scope>
    <source>
        <strain evidence="2">MHco3</strain>
    </source>
</reference>
<evidence type="ECO:0000313" key="2">
    <source>
        <dbReference type="WBParaSite" id="HCON_00161910-00001"/>
    </source>
</evidence>
<name>A0A7I4Z1P2_HAECO</name>
<protein>
    <submittedName>
        <fullName evidence="2">UCH domain-containing protein</fullName>
    </submittedName>
</protein>